<dbReference type="Pfam" id="PF00535">
    <property type="entry name" value="Glycos_transf_2"/>
    <property type="match status" value="1"/>
</dbReference>
<protein>
    <submittedName>
        <fullName evidence="2">Glycosyltransferase family 2 protein</fullName>
    </submittedName>
</protein>
<dbReference type="InterPro" id="IPR001173">
    <property type="entry name" value="Glyco_trans_2-like"/>
</dbReference>
<reference evidence="2 3" key="1">
    <citation type="submission" date="2019-07" db="EMBL/GenBank/DDBJ databases">
        <title>Genome sequencing for Formosa sp. PS13.</title>
        <authorList>
            <person name="Park S.-J."/>
        </authorList>
    </citation>
    <scope>NUCLEOTIDE SEQUENCE [LARGE SCALE GENOMIC DNA]</scope>
    <source>
        <strain evidence="2 3">PS13</strain>
    </source>
</reference>
<dbReference type="KEGG" id="fop:FNB79_04290"/>
<keyword evidence="3" id="KW-1185">Reference proteome</keyword>
<organism evidence="2 3">
    <name type="scientific">Formosa sediminum</name>
    <dbReference type="NCBI Taxonomy" id="2594004"/>
    <lineage>
        <taxon>Bacteria</taxon>
        <taxon>Pseudomonadati</taxon>
        <taxon>Bacteroidota</taxon>
        <taxon>Flavobacteriia</taxon>
        <taxon>Flavobacteriales</taxon>
        <taxon>Flavobacteriaceae</taxon>
        <taxon>Formosa</taxon>
    </lineage>
</organism>
<evidence type="ECO:0000259" key="1">
    <source>
        <dbReference type="Pfam" id="PF00535"/>
    </source>
</evidence>
<feature type="domain" description="Glycosyltransferase 2-like" evidence="1">
    <location>
        <begin position="10"/>
        <end position="108"/>
    </location>
</feature>
<evidence type="ECO:0000313" key="2">
    <source>
        <dbReference type="EMBL" id="QDO93226.1"/>
    </source>
</evidence>
<dbReference type="EMBL" id="CP041637">
    <property type="protein sequence ID" value="QDO93226.1"/>
    <property type="molecule type" value="Genomic_DNA"/>
</dbReference>
<dbReference type="PANTHER" id="PTHR22916">
    <property type="entry name" value="GLYCOSYLTRANSFERASE"/>
    <property type="match status" value="1"/>
</dbReference>
<dbReference type="PANTHER" id="PTHR22916:SF3">
    <property type="entry name" value="UDP-GLCNAC:BETAGAL BETA-1,3-N-ACETYLGLUCOSAMINYLTRANSFERASE-LIKE PROTEIN 1"/>
    <property type="match status" value="1"/>
</dbReference>
<dbReference type="InterPro" id="IPR029044">
    <property type="entry name" value="Nucleotide-diphossugar_trans"/>
</dbReference>
<sequence length="309" mass="36328">MDNIRLPLVSIMIPTYNQAKYIENTIDSALSQDYSNLEIIISDDCSPDETQRICEKYLKKNCQIKYFRNKTNLGRVKNYHTTLFNRAKGEYVLNLDGDDLLTDKSFVSNGIKRILAIKNPDRPLLYIACKSAKKNNKIKKILHKINEENKLIKGEDFIYGLFTKYKFSHLTTIYNRSEALKHNFYSLNVISSDSESLLKLACHSNVMISKDIVGQWCEVDNNESLTVNFNKRLDNLKWISSIDAYLKDKIPWKKRFVWKIKALYFNGRWVYSSLLRKENFSTTNLKYLLKNKYFVYLLILTPFFVIKNK</sequence>
<evidence type="ECO:0000313" key="3">
    <source>
        <dbReference type="Proteomes" id="UP000319209"/>
    </source>
</evidence>
<dbReference type="GO" id="GO:0016758">
    <property type="term" value="F:hexosyltransferase activity"/>
    <property type="evidence" value="ECO:0007669"/>
    <property type="project" value="UniProtKB-ARBA"/>
</dbReference>
<accession>A0A516GNW9</accession>
<name>A0A516GNW9_9FLAO</name>
<keyword evidence="2" id="KW-0808">Transferase</keyword>
<dbReference type="CDD" id="cd00761">
    <property type="entry name" value="Glyco_tranf_GTA_type"/>
    <property type="match status" value="1"/>
</dbReference>
<proteinExistence type="predicted"/>
<gene>
    <name evidence="2" type="ORF">FNB79_04290</name>
</gene>
<dbReference type="Gene3D" id="3.90.550.10">
    <property type="entry name" value="Spore Coat Polysaccharide Biosynthesis Protein SpsA, Chain A"/>
    <property type="match status" value="1"/>
</dbReference>
<dbReference type="AlphaFoldDB" id="A0A516GNW9"/>
<dbReference type="Proteomes" id="UP000319209">
    <property type="component" value="Chromosome"/>
</dbReference>
<dbReference type="SUPFAM" id="SSF53448">
    <property type="entry name" value="Nucleotide-diphospho-sugar transferases"/>
    <property type="match status" value="1"/>
</dbReference>
<dbReference type="RefSeq" id="WP_143380131.1">
    <property type="nucleotide sequence ID" value="NZ_CP041637.1"/>
</dbReference>
<dbReference type="OrthoDB" id="396512at2"/>